<evidence type="ECO:0000313" key="2">
    <source>
        <dbReference type="EMBL" id="GAA4784705.1"/>
    </source>
</evidence>
<keyword evidence="2" id="KW-0378">Hydrolase</keyword>
<dbReference type="Gene3D" id="3.90.245.10">
    <property type="entry name" value="Ribonucleoside hydrolase-like"/>
    <property type="match status" value="1"/>
</dbReference>
<accession>A0ABP9AQ91</accession>
<organism evidence="2 3">
    <name type="scientific">Lysobacter hankyongensis</name>
    <dbReference type="NCBI Taxonomy" id="1176535"/>
    <lineage>
        <taxon>Bacteria</taxon>
        <taxon>Pseudomonadati</taxon>
        <taxon>Pseudomonadota</taxon>
        <taxon>Gammaproteobacteria</taxon>
        <taxon>Lysobacterales</taxon>
        <taxon>Lysobacteraceae</taxon>
        <taxon>Lysobacter</taxon>
    </lineage>
</organism>
<sequence length="315" mass="33932">MTEKLPLLIDTDPGVDDALALLMAFDAPHHEVVALTIAAGNVGLTHTVANALKLCEVAEVDVPVFAGCDAPLLHSAPDASYVHGRDGFGDICYPPATREVEAEHATQAMIRLSHEHAGRLVVCMLGPLTNLAVALKLDPTLPQRVGRMVVMGGAVTGQGNTTPMAEFNIGFDPEAAHIVFEAFAAAGVPVEVADWEAVVRHGFLHTEVDRWLQADHPRARFYDAISRKTREWSAGLRGAHWHAADALAMALLVAPEGAVLRERRPLRVELIGTESRGATVVDWGRRSGRADNADILMTYDQTAFEALIRKALRAG</sequence>
<reference evidence="3" key="1">
    <citation type="journal article" date="2019" name="Int. J. Syst. Evol. Microbiol.">
        <title>The Global Catalogue of Microorganisms (GCM) 10K type strain sequencing project: providing services to taxonomists for standard genome sequencing and annotation.</title>
        <authorList>
            <consortium name="The Broad Institute Genomics Platform"/>
            <consortium name="The Broad Institute Genome Sequencing Center for Infectious Disease"/>
            <person name="Wu L."/>
            <person name="Ma J."/>
        </authorList>
    </citation>
    <scope>NUCLEOTIDE SEQUENCE [LARGE SCALE GENOMIC DNA]</scope>
    <source>
        <strain evidence="3">JCM 18204</strain>
    </source>
</reference>
<gene>
    <name evidence="2" type="ORF">GCM10023307_06780</name>
</gene>
<evidence type="ECO:0000259" key="1">
    <source>
        <dbReference type="Pfam" id="PF01156"/>
    </source>
</evidence>
<dbReference type="GO" id="GO:0016787">
    <property type="term" value="F:hydrolase activity"/>
    <property type="evidence" value="ECO:0007669"/>
    <property type="project" value="UniProtKB-KW"/>
</dbReference>
<dbReference type="InterPro" id="IPR036452">
    <property type="entry name" value="Ribo_hydro-like"/>
</dbReference>
<proteinExistence type="predicted"/>
<feature type="domain" description="Inosine/uridine-preferring nucleoside hydrolase" evidence="1">
    <location>
        <begin position="7"/>
        <end position="305"/>
    </location>
</feature>
<dbReference type="SUPFAM" id="SSF53590">
    <property type="entry name" value="Nucleoside hydrolase"/>
    <property type="match status" value="1"/>
</dbReference>
<dbReference type="EMBL" id="BAABJE010000001">
    <property type="protein sequence ID" value="GAA4784705.1"/>
    <property type="molecule type" value="Genomic_DNA"/>
</dbReference>
<keyword evidence="3" id="KW-1185">Reference proteome</keyword>
<name>A0ABP9AQ91_9GAMM</name>
<evidence type="ECO:0000313" key="3">
    <source>
        <dbReference type="Proteomes" id="UP001499959"/>
    </source>
</evidence>
<comment type="caution">
    <text evidence="2">The sequence shown here is derived from an EMBL/GenBank/DDBJ whole genome shotgun (WGS) entry which is preliminary data.</text>
</comment>
<dbReference type="PANTHER" id="PTHR46190">
    <property type="entry name" value="SI:CH211-201H21.5-RELATED"/>
    <property type="match status" value="1"/>
</dbReference>
<dbReference type="Proteomes" id="UP001499959">
    <property type="component" value="Unassembled WGS sequence"/>
</dbReference>
<dbReference type="InterPro" id="IPR001910">
    <property type="entry name" value="Inosine/uridine_hydrolase_dom"/>
</dbReference>
<protein>
    <submittedName>
        <fullName evidence="2">Nucleoside hydrolase</fullName>
    </submittedName>
</protein>
<dbReference type="PANTHER" id="PTHR46190:SF1">
    <property type="entry name" value="SI:CH211-201H21.5"/>
    <property type="match status" value="1"/>
</dbReference>
<dbReference type="RefSeq" id="WP_345301846.1">
    <property type="nucleotide sequence ID" value="NZ_BAABJE010000001.1"/>
</dbReference>
<dbReference type="InterPro" id="IPR052775">
    <property type="entry name" value="IUN_hydrolase"/>
</dbReference>
<dbReference type="Pfam" id="PF01156">
    <property type="entry name" value="IU_nuc_hydro"/>
    <property type="match status" value="1"/>
</dbReference>